<dbReference type="AlphaFoldDB" id="A0A419SGV9"/>
<protein>
    <submittedName>
        <fullName evidence="2">Uncharacterized protein</fullName>
    </submittedName>
</protein>
<reference evidence="2 3" key="1">
    <citation type="submission" date="2016-08" db="EMBL/GenBank/DDBJ databases">
        <title>Novel Firmicute Genomes.</title>
        <authorList>
            <person name="Poppleton D.I."/>
            <person name="Gribaldo S."/>
        </authorList>
    </citation>
    <scope>NUCLEOTIDE SEQUENCE [LARGE SCALE GENOMIC DNA]</scope>
    <source>
        <strain evidence="2 3">RAOx-1</strain>
    </source>
</reference>
<name>A0A419SGV9_9BACL</name>
<feature type="transmembrane region" description="Helical" evidence="1">
    <location>
        <begin position="47"/>
        <end position="70"/>
    </location>
</feature>
<keyword evidence="1" id="KW-1133">Transmembrane helix</keyword>
<proteinExistence type="predicted"/>
<keyword evidence="3" id="KW-1185">Reference proteome</keyword>
<evidence type="ECO:0000313" key="3">
    <source>
        <dbReference type="Proteomes" id="UP000284219"/>
    </source>
</evidence>
<dbReference type="OrthoDB" id="2622736at2"/>
<sequence>MKRFLVFITSFTLLYFAFQIVSGMALTALYVPEVTFTEGAAFQNEVAFGAVSPLTTIPAVMLIATGAYFISRKMMTLVS</sequence>
<keyword evidence="1" id="KW-0812">Transmembrane</keyword>
<dbReference type="Proteomes" id="UP000284219">
    <property type="component" value="Unassembled WGS sequence"/>
</dbReference>
<gene>
    <name evidence="2" type="ORF">BEP19_12305</name>
</gene>
<keyword evidence="1" id="KW-0472">Membrane</keyword>
<comment type="caution">
    <text evidence="2">The sequence shown here is derived from an EMBL/GenBank/DDBJ whole genome shotgun (WGS) entry which is preliminary data.</text>
</comment>
<evidence type="ECO:0000256" key="1">
    <source>
        <dbReference type="SAM" id="Phobius"/>
    </source>
</evidence>
<evidence type="ECO:0000313" key="2">
    <source>
        <dbReference type="EMBL" id="RKD23006.1"/>
    </source>
</evidence>
<dbReference type="EMBL" id="MCHY01000009">
    <property type="protein sequence ID" value="RKD23006.1"/>
    <property type="molecule type" value="Genomic_DNA"/>
</dbReference>
<dbReference type="RefSeq" id="WP_120190495.1">
    <property type="nucleotide sequence ID" value="NZ_MCHY01000009.1"/>
</dbReference>
<organism evidence="2 3">
    <name type="scientific">Ammoniphilus oxalaticus</name>
    <dbReference type="NCBI Taxonomy" id="66863"/>
    <lineage>
        <taxon>Bacteria</taxon>
        <taxon>Bacillati</taxon>
        <taxon>Bacillota</taxon>
        <taxon>Bacilli</taxon>
        <taxon>Bacillales</taxon>
        <taxon>Paenibacillaceae</taxon>
        <taxon>Aneurinibacillus group</taxon>
        <taxon>Ammoniphilus</taxon>
    </lineage>
</organism>
<accession>A0A419SGV9</accession>